<name>A0ABP7PKK6_9GAMM</name>
<protein>
    <submittedName>
        <fullName evidence="2">TIGR02449 family protein</fullName>
    </submittedName>
</protein>
<accession>A0ABP7PKK6</accession>
<dbReference type="RefSeq" id="WP_344807056.1">
    <property type="nucleotide sequence ID" value="NZ_BAABBO010000011.1"/>
</dbReference>
<gene>
    <name evidence="2" type="ORF">GCM10022278_26160</name>
</gene>
<keyword evidence="3" id="KW-1185">Reference proteome</keyword>
<proteinExistence type="predicted"/>
<dbReference type="EMBL" id="BAABBO010000011">
    <property type="protein sequence ID" value="GAA3967123.1"/>
    <property type="molecule type" value="Genomic_DNA"/>
</dbReference>
<keyword evidence="1" id="KW-0175">Coiled coil</keyword>
<comment type="caution">
    <text evidence="2">The sequence shown here is derived from an EMBL/GenBank/DDBJ whole genome shotgun (WGS) entry which is preliminary data.</text>
</comment>
<evidence type="ECO:0000313" key="3">
    <source>
        <dbReference type="Proteomes" id="UP001501337"/>
    </source>
</evidence>
<reference evidence="3" key="1">
    <citation type="journal article" date="2019" name="Int. J. Syst. Evol. Microbiol.">
        <title>The Global Catalogue of Microorganisms (GCM) 10K type strain sequencing project: providing services to taxonomists for standard genome sequencing and annotation.</title>
        <authorList>
            <consortium name="The Broad Institute Genomics Platform"/>
            <consortium name="The Broad Institute Genome Sequencing Center for Infectious Disease"/>
            <person name="Wu L."/>
            <person name="Ma J."/>
        </authorList>
    </citation>
    <scope>NUCLEOTIDE SEQUENCE [LARGE SCALE GENOMIC DNA]</scope>
    <source>
        <strain evidence="3">JCM 17555</strain>
    </source>
</reference>
<evidence type="ECO:0000313" key="2">
    <source>
        <dbReference type="EMBL" id="GAA3967123.1"/>
    </source>
</evidence>
<dbReference type="NCBIfam" id="TIGR02449">
    <property type="entry name" value="TIGR02449 family protein"/>
    <property type="match status" value="1"/>
</dbReference>
<organism evidence="2 3">
    <name type="scientific">Allohahella marinimesophila</name>
    <dbReference type="NCBI Taxonomy" id="1054972"/>
    <lineage>
        <taxon>Bacteria</taxon>
        <taxon>Pseudomonadati</taxon>
        <taxon>Pseudomonadota</taxon>
        <taxon>Gammaproteobacteria</taxon>
        <taxon>Oceanospirillales</taxon>
        <taxon>Hahellaceae</taxon>
        <taxon>Allohahella</taxon>
    </lineage>
</organism>
<feature type="coiled-coil region" evidence="1">
    <location>
        <begin position="3"/>
        <end position="68"/>
    </location>
</feature>
<dbReference type="Proteomes" id="UP001501337">
    <property type="component" value="Unassembled WGS sequence"/>
</dbReference>
<evidence type="ECO:0000256" key="1">
    <source>
        <dbReference type="SAM" id="Coils"/>
    </source>
</evidence>
<sequence length="69" mass="8123">MEVVKLQQLNEKMERLIARCRQLESDNAAMKVQQDAFHKERMQLMQKNDMARSKIEAMIGRLKSLEQSS</sequence>
<dbReference type="InterPro" id="IPR012662">
    <property type="entry name" value="CHP02449"/>
</dbReference>